<feature type="compositionally biased region" description="Basic residues" evidence="1">
    <location>
        <begin position="204"/>
        <end position="217"/>
    </location>
</feature>
<feature type="compositionally biased region" description="Polar residues" evidence="1">
    <location>
        <begin position="150"/>
        <end position="165"/>
    </location>
</feature>
<accession>A0A0M3JZS1</accession>
<gene>
    <name evidence="2" type="ORF">ASIM_LOCUS13451</name>
</gene>
<organism evidence="4">
    <name type="scientific">Anisakis simplex</name>
    <name type="common">Herring worm</name>
    <dbReference type="NCBI Taxonomy" id="6269"/>
    <lineage>
        <taxon>Eukaryota</taxon>
        <taxon>Metazoa</taxon>
        <taxon>Ecdysozoa</taxon>
        <taxon>Nematoda</taxon>
        <taxon>Chromadorea</taxon>
        <taxon>Rhabditida</taxon>
        <taxon>Spirurina</taxon>
        <taxon>Ascaridomorpha</taxon>
        <taxon>Ascaridoidea</taxon>
        <taxon>Anisakidae</taxon>
        <taxon>Anisakis</taxon>
        <taxon>Anisakis simplex complex</taxon>
    </lineage>
</organism>
<reference evidence="2 3" key="2">
    <citation type="submission" date="2018-11" db="EMBL/GenBank/DDBJ databases">
        <authorList>
            <consortium name="Pathogen Informatics"/>
        </authorList>
    </citation>
    <scope>NUCLEOTIDE SEQUENCE [LARGE SCALE GENOMIC DNA]</scope>
</reference>
<evidence type="ECO:0000313" key="4">
    <source>
        <dbReference type="WBParaSite" id="ASIM_0001402301-mRNA-1"/>
    </source>
</evidence>
<sequence length="217" mass="25394">MKYYTNTIRYKVSQPGVPTPQMIQDASVSQPFSPAINRALTIYLYGDEILSLGFKLVPLQIVGPDWPDHPIFSPTKNAKESTSRVEKPKQKSYDDNDGEKERKRPIRNDGWKDRANDERRKRNRTTNDKRTSEGYSSGKNRDNATDKNDQSTTKQRVRSSDNYSSFKRAEVRSPERIRREERSSGDERRTTRDRDKSTGSSHHRESHHHRRERRQDS</sequence>
<dbReference type="EMBL" id="UYRR01031395">
    <property type="protein sequence ID" value="VDK49724.1"/>
    <property type="molecule type" value="Genomic_DNA"/>
</dbReference>
<keyword evidence="3" id="KW-1185">Reference proteome</keyword>
<evidence type="ECO:0000313" key="2">
    <source>
        <dbReference type="EMBL" id="VDK49724.1"/>
    </source>
</evidence>
<dbReference type="Proteomes" id="UP000267096">
    <property type="component" value="Unassembled WGS sequence"/>
</dbReference>
<feature type="region of interest" description="Disordered" evidence="1">
    <location>
        <begin position="72"/>
        <end position="217"/>
    </location>
</feature>
<proteinExistence type="predicted"/>
<dbReference type="AlphaFoldDB" id="A0A0M3JZS1"/>
<feature type="compositionally biased region" description="Basic and acidic residues" evidence="1">
    <location>
        <begin position="139"/>
        <end position="149"/>
    </location>
</feature>
<dbReference type="WBParaSite" id="ASIM_0001402301-mRNA-1">
    <property type="protein sequence ID" value="ASIM_0001402301-mRNA-1"/>
    <property type="gene ID" value="ASIM_0001402301"/>
</dbReference>
<evidence type="ECO:0000256" key="1">
    <source>
        <dbReference type="SAM" id="MobiDB-lite"/>
    </source>
</evidence>
<evidence type="ECO:0000313" key="3">
    <source>
        <dbReference type="Proteomes" id="UP000267096"/>
    </source>
</evidence>
<name>A0A0M3JZS1_ANISI</name>
<reference evidence="4" key="1">
    <citation type="submission" date="2017-02" db="UniProtKB">
        <authorList>
            <consortium name="WormBaseParasite"/>
        </authorList>
    </citation>
    <scope>IDENTIFICATION</scope>
</reference>
<protein>
    <submittedName>
        <fullName evidence="4">Lupus La protein</fullName>
    </submittedName>
</protein>
<feature type="compositionally biased region" description="Basic and acidic residues" evidence="1">
    <location>
        <begin position="77"/>
        <end position="132"/>
    </location>
</feature>
<feature type="compositionally biased region" description="Basic and acidic residues" evidence="1">
    <location>
        <begin position="167"/>
        <end position="197"/>
    </location>
</feature>